<proteinExistence type="predicted"/>
<keyword evidence="1" id="KW-1133">Transmembrane helix</keyword>
<dbReference type="EMBL" id="BK015206">
    <property type="protein sequence ID" value="DAD95958.1"/>
    <property type="molecule type" value="Genomic_DNA"/>
</dbReference>
<evidence type="ECO:0000313" key="2">
    <source>
        <dbReference type="EMBL" id="DAD95958.1"/>
    </source>
</evidence>
<reference evidence="2" key="1">
    <citation type="journal article" date="2021" name="Proc. Natl. Acad. Sci. U.S.A.">
        <title>A Catalog of Tens of Thousands of Viruses from Human Metagenomes Reveals Hidden Associations with Chronic Diseases.</title>
        <authorList>
            <person name="Tisza M.J."/>
            <person name="Buck C.B."/>
        </authorList>
    </citation>
    <scope>NUCLEOTIDE SEQUENCE</scope>
    <source>
        <strain evidence="2">CtGMq5</strain>
    </source>
</reference>
<keyword evidence="1" id="KW-0472">Membrane</keyword>
<protein>
    <submittedName>
        <fullName evidence="2">Uncharacterized protein</fullName>
    </submittedName>
</protein>
<feature type="transmembrane region" description="Helical" evidence="1">
    <location>
        <begin position="70"/>
        <end position="89"/>
    </location>
</feature>
<accession>A0A8S5NMK4</accession>
<organism evidence="2">
    <name type="scientific">Siphoviridae sp. ctGMq5</name>
    <dbReference type="NCBI Taxonomy" id="2826220"/>
    <lineage>
        <taxon>Viruses</taxon>
        <taxon>Duplodnaviria</taxon>
        <taxon>Heunggongvirae</taxon>
        <taxon>Uroviricota</taxon>
        <taxon>Caudoviricetes</taxon>
    </lineage>
</organism>
<name>A0A8S5NMK4_9CAUD</name>
<feature type="transmembrane region" description="Helical" evidence="1">
    <location>
        <begin position="41"/>
        <end position="61"/>
    </location>
</feature>
<evidence type="ECO:0000256" key="1">
    <source>
        <dbReference type="SAM" id="Phobius"/>
    </source>
</evidence>
<keyword evidence="1" id="KW-0812">Transmembrane</keyword>
<sequence length="109" mass="11961">MMMSIETFLMLLLTVSILTGLVTEGVKKLADEAGETYKPNLLAGAVSVVLSALVSVGYIILTETQFTDKMAVILIALVLLSWLCSMLGYDKVIQSIMQIKNHQNPEQKE</sequence>